<dbReference type="GO" id="GO:0009535">
    <property type="term" value="C:chloroplast thylakoid membrane"/>
    <property type="evidence" value="ECO:0007669"/>
    <property type="project" value="UniProtKB-SubCell"/>
</dbReference>
<evidence type="ECO:0000256" key="5">
    <source>
        <dbReference type="ARBA" id="ARBA00022640"/>
    </source>
</evidence>
<keyword evidence="8" id="KW-0604">Photosystem II</keyword>
<evidence type="ECO:0000256" key="7">
    <source>
        <dbReference type="ARBA" id="ARBA00023136"/>
    </source>
</evidence>
<comment type="subcellular location">
    <subcellularLocation>
        <location evidence="1">Plastid</location>
        <location evidence="1">Chloroplast thylakoid membrane</location>
        <topology evidence="1">Single-pass membrane protein</topology>
    </subcellularLocation>
</comment>
<gene>
    <name evidence="10" type="ORF">SVIM_LOCUS109990</name>
</gene>
<evidence type="ECO:0000256" key="2">
    <source>
        <dbReference type="ARBA" id="ARBA00010395"/>
    </source>
</evidence>
<dbReference type="Pfam" id="PF07123">
    <property type="entry name" value="PsbW"/>
    <property type="match status" value="1"/>
</dbReference>
<dbReference type="InterPro" id="IPR009806">
    <property type="entry name" value="PSII_PsbW_class2"/>
</dbReference>
<keyword evidence="6" id="KW-0793">Thylakoid</keyword>
<name>A0A6N2KST7_SALVM</name>
<dbReference type="AlphaFoldDB" id="A0A6N2KST7"/>
<keyword evidence="7" id="KW-0472">Membrane</keyword>
<dbReference type="EMBL" id="CAADRP010000557">
    <property type="protein sequence ID" value="VFU29737.1"/>
    <property type="molecule type" value="Genomic_DNA"/>
</dbReference>
<evidence type="ECO:0000256" key="1">
    <source>
        <dbReference type="ARBA" id="ARBA00004581"/>
    </source>
</evidence>
<dbReference type="GO" id="GO:0015979">
    <property type="term" value="P:photosynthesis"/>
    <property type="evidence" value="ECO:0007669"/>
    <property type="project" value="UniProtKB-KW"/>
</dbReference>
<keyword evidence="4" id="KW-0602">Photosynthesis</keyword>
<evidence type="ECO:0000256" key="3">
    <source>
        <dbReference type="ARBA" id="ARBA00022528"/>
    </source>
</evidence>
<dbReference type="GO" id="GO:0009523">
    <property type="term" value="C:photosystem II"/>
    <property type="evidence" value="ECO:0007669"/>
    <property type="project" value="UniProtKB-KW"/>
</dbReference>
<comment type="similarity">
    <text evidence="2">Belongs to the psbW family.</text>
</comment>
<evidence type="ECO:0000256" key="9">
    <source>
        <dbReference type="ARBA" id="ARBA00031756"/>
    </source>
</evidence>
<evidence type="ECO:0000256" key="6">
    <source>
        <dbReference type="ARBA" id="ARBA00023078"/>
    </source>
</evidence>
<accession>A0A6N2KST7</accession>
<keyword evidence="3" id="KW-0150">Chloroplast</keyword>
<evidence type="ECO:0000256" key="8">
    <source>
        <dbReference type="ARBA" id="ARBA00023276"/>
    </source>
</evidence>
<protein>
    <recommendedName>
        <fullName evidence="9">PSII 6.1 kDa protein</fullName>
    </recommendedName>
</protein>
<proteinExistence type="inferred from homology"/>
<evidence type="ECO:0000313" key="10">
    <source>
        <dbReference type="EMBL" id="VFU29737.1"/>
    </source>
</evidence>
<reference evidence="10" key="1">
    <citation type="submission" date="2019-03" db="EMBL/GenBank/DDBJ databases">
        <authorList>
            <person name="Mank J."/>
            <person name="Almeida P."/>
        </authorList>
    </citation>
    <scope>NUCLEOTIDE SEQUENCE</scope>
    <source>
        <strain evidence="10">78183</strain>
    </source>
</reference>
<sequence length="88" mass="9110">MATITASAATSSIVRAALARKPSVGLSSSSVLGLPAMAKKEKVSCSIGGEAYHRRGKKQGNECIVNGSCGCRNHIKPGLGSCRRENVH</sequence>
<evidence type="ECO:0000256" key="4">
    <source>
        <dbReference type="ARBA" id="ARBA00022531"/>
    </source>
</evidence>
<organism evidence="10">
    <name type="scientific">Salix viminalis</name>
    <name type="common">Common osier</name>
    <name type="synonym">Basket willow</name>
    <dbReference type="NCBI Taxonomy" id="40686"/>
    <lineage>
        <taxon>Eukaryota</taxon>
        <taxon>Viridiplantae</taxon>
        <taxon>Streptophyta</taxon>
        <taxon>Embryophyta</taxon>
        <taxon>Tracheophyta</taxon>
        <taxon>Spermatophyta</taxon>
        <taxon>Magnoliopsida</taxon>
        <taxon>eudicotyledons</taxon>
        <taxon>Gunneridae</taxon>
        <taxon>Pentapetalae</taxon>
        <taxon>rosids</taxon>
        <taxon>fabids</taxon>
        <taxon>Malpighiales</taxon>
        <taxon>Salicaceae</taxon>
        <taxon>Saliceae</taxon>
        <taxon>Salix</taxon>
    </lineage>
</organism>
<keyword evidence="5" id="KW-0934">Plastid</keyword>